<evidence type="ECO:0000256" key="1">
    <source>
        <dbReference type="SAM" id="Coils"/>
    </source>
</evidence>
<dbReference type="EMBL" id="VZPX01000034">
    <property type="protein sequence ID" value="KAB0478824.1"/>
    <property type="molecule type" value="Genomic_DNA"/>
</dbReference>
<keyword evidence="1" id="KW-0175">Coiled coil</keyword>
<comment type="caution">
    <text evidence="2">The sequence shown here is derived from an EMBL/GenBank/DDBJ whole genome shotgun (WGS) entry which is preliminary data.</text>
</comment>
<dbReference type="Proteomes" id="UP000423756">
    <property type="component" value="Unassembled WGS sequence"/>
</dbReference>
<reference evidence="2 3" key="1">
    <citation type="submission" date="2019-09" db="EMBL/GenBank/DDBJ databases">
        <title>Draft genome sequences of 48 bacterial type strains from the CCUG.</title>
        <authorList>
            <person name="Tunovic T."/>
            <person name="Pineiro-Iglesias B."/>
            <person name="Unosson C."/>
            <person name="Inganas E."/>
            <person name="Ohlen M."/>
            <person name="Cardew S."/>
            <person name="Jensie-Markopoulos S."/>
            <person name="Salva-Serra F."/>
            <person name="Jaen-Luchoro D."/>
            <person name="Karlsson R."/>
            <person name="Svensson-Stadler L."/>
            <person name="Chun J."/>
            <person name="Moore E."/>
        </authorList>
    </citation>
    <scope>NUCLEOTIDE SEQUENCE [LARGE SCALE GENOMIC DNA]</scope>
    <source>
        <strain evidence="2 3">CCUG 48643</strain>
    </source>
</reference>
<name>A0A7V7NSE2_9VIBR</name>
<dbReference type="AlphaFoldDB" id="A0A7V7NSE2"/>
<sequence length="354" mass="40325">MNYSQKLLAEHLQKHPEHNQYVSAIDLSIAERAFHATSFSPERKGVLVVVDYAERCEGFKVQLNQAITTAKANGIVKVCGEHLEEIHKHFQKEIAQLFITYIHAESACMSSAITGPANFPVERNRKRLASAMNKYDAIAEREKQLYKRAVKMLLPEGDGTVIKSDSASALQQLEAKLEQLVKEKEMWIAINKMVRKVYPKGQLKAGATQNDIDKLIKDLQTSFDLCEDTAITLLKPCRITSKIVAFPSYSLTNRSQEIKRTEQRIKEQKKLEEGRESNQLNDSLDNGIEYELTEDNKIAIHFTTKPSEEVRSILRSNAFKCSRHRNYAWVRKHTLNAQNAFVREVLPVLKDIAA</sequence>
<accession>A0A7V7NSE2</accession>
<evidence type="ECO:0000313" key="2">
    <source>
        <dbReference type="EMBL" id="KAB0478824.1"/>
    </source>
</evidence>
<evidence type="ECO:0000313" key="3">
    <source>
        <dbReference type="Proteomes" id="UP000423756"/>
    </source>
</evidence>
<feature type="coiled-coil region" evidence="1">
    <location>
        <begin position="163"/>
        <end position="190"/>
    </location>
</feature>
<dbReference type="RefSeq" id="WP_137408105.1">
    <property type="nucleotide sequence ID" value="NZ_AP025469.1"/>
</dbReference>
<protein>
    <submittedName>
        <fullName evidence="2">Uncharacterized protein</fullName>
    </submittedName>
</protein>
<gene>
    <name evidence="2" type="ORF">F7Q91_15745</name>
</gene>
<dbReference type="GeneID" id="77344948"/>
<proteinExistence type="predicted"/>
<organism evidence="2 3">
    <name type="scientific">Vibrio chagasii</name>
    <dbReference type="NCBI Taxonomy" id="170679"/>
    <lineage>
        <taxon>Bacteria</taxon>
        <taxon>Pseudomonadati</taxon>
        <taxon>Pseudomonadota</taxon>
        <taxon>Gammaproteobacteria</taxon>
        <taxon>Vibrionales</taxon>
        <taxon>Vibrionaceae</taxon>
        <taxon>Vibrio</taxon>
    </lineage>
</organism>